<evidence type="ECO:0000313" key="1">
    <source>
        <dbReference type="EMBL" id="KAJ8650448.1"/>
    </source>
</evidence>
<accession>A0ACC2MY45</accession>
<organism evidence="1 2">
    <name type="scientific">Persea americana</name>
    <name type="common">Avocado</name>
    <dbReference type="NCBI Taxonomy" id="3435"/>
    <lineage>
        <taxon>Eukaryota</taxon>
        <taxon>Viridiplantae</taxon>
        <taxon>Streptophyta</taxon>
        <taxon>Embryophyta</taxon>
        <taxon>Tracheophyta</taxon>
        <taxon>Spermatophyta</taxon>
        <taxon>Magnoliopsida</taxon>
        <taxon>Magnoliidae</taxon>
        <taxon>Laurales</taxon>
        <taxon>Lauraceae</taxon>
        <taxon>Persea</taxon>
    </lineage>
</organism>
<keyword evidence="2" id="KW-1185">Reference proteome</keyword>
<dbReference type="EMBL" id="CM056809">
    <property type="protein sequence ID" value="KAJ8650448.1"/>
    <property type="molecule type" value="Genomic_DNA"/>
</dbReference>
<proteinExistence type="predicted"/>
<name>A0ACC2MY45_PERAE</name>
<evidence type="ECO:0000313" key="2">
    <source>
        <dbReference type="Proteomes" id="UP001234297"/>
    </source>
</evidence>
<dbReference type="Proteomes" id="UP001234297">
    <property type="component" value="Chromosome 1"/>
</dbReference>
<comment type="caution">
    <text evidence="1">The sequence shown here is derived from an EMBL/GenBank/DDBJ whole genome shotgun (WGS) entry which is preliminary data.</text>
</comment>
<gene>
    <name evidence="1" type="ORF">MRB53_003471</name>
</gene>
<protein>
    <submittedName>
        <fullName evidence="1">Uncharacterized protein</fullName>
    </submittedName>
</protein>
<sequence length="94" mass="10505">MGAAVKLQIPGFRRLKRRKKTGKSSLPPIKEAVKLQFPLFLPLERRKTGKSSLPLMGAAVKLQFPVFLLPERRKTLKCEFNALASSGKDARVSE</sequence>
<reference evidence="1 2" key="1">
    <citation type="journal article" date="2022" name="Hortic Res">
        <title>A haplotype resolved chromosomal level avocado genome allows analysis of novel avocado genes.</title>
        <authorList>
            <person name="Nath O."/>
            <person name="Fletcher S.J."/>
            <person name="Hayward A."/>
            <person name="Shaw L.M."/>
            <person name="Masouleh A.K."/>
            <person name="Furtado A."/>
            <person name="Henry R.J."/>
            <person name="Mitter N."/>
        </authorList>
    </citation>
    <scope>NUCLEOTIDE SEQUENCE [LARGE SCALE GENOMIC DNA]</scope>
    <source>
        <strain evidence="2">cv. Hass</strain>
    </source>
</reference>